<organism evidence="3">
    <name type="scientific">Mytilinidion resinicola</name>
    <dbReference type="NCBI Taxonomy" id="574789"/>
    <lineage>
        <taxon>Eukaryota</taxon>
        <taxon>Fungi</taxon>
        <taxon>Dikarya</taxon>
        <taxon>Ascomycota</taxon>
        <taxon>Pezizomycotina</taxon>
        <taxon>Dothideomycetes</taxon>
        <taxon>Pleosporomycetidae</taxon>
        <taxon>Mytilinidiales</taxon>
        <taxon>Mytilinidiaceae</taxon>
        <taxon>Mytilinidion</taxon>
    </lineage>
</organism>
<proteinExistence type="predicted"/>
<gene>
    <name evidence="3 5" type="ORF">BDZ99DRAFT_537712</name>
</gene>
<evidence type="ECO:0000313" key="5">
    <source>
        <dbReference type="RefSeq" id="XP_033573782.1"/>
    </source>
</evidence>
<accession>A0A6A6YE31</accession>
<feature type="chain" id="PRO_5044629052" description="Heterokaryon incompatibility domain-containing protein" evidence="1">
    <location>
        <begin position="17"/>
        <end position="441"/>
    </location>
</feature>
<dbReference type="OrthoDB" id="3486565at2759"/>
<dbReference type="InterPro" id="IPR010730">
    <property type="entry name" value="HET"/>
</dbReference>
<feature type="domain" description="Heterokaryon incompatibility" evidence="2">
    <location>
        <begin position="26"/>
        <end position="107"/>
    </location>
</feature>
<keyword evidence="4" id="KW-1185">Reference proteome</keyword>
<dbReference type="Proteomes" id="UP000504636">
    <property type="component" value="Unplaced"/>
</dbReference>
<reference evidence="3 5" key="1">
    <citation type="journal article" date="2020" name="Stud. Mycol.">
        <title>101 Dothideomycetes genomes: a test case for predicting lifestyles and emergence of pathogens.</title>
        <authorList>
            <person name="Haridas S."/>
            <person name="Albert R."/>
            <person name="Binder M."/>
            <person name="Bloem J."/>
            <person name="Labutti K."/>
            <person name="Salamov A."/>
            <person name="Andreopoulos B."/>
            <person name="Baker S."/>
            <person name="Barry K."/>
            <person name="Bills G."/>
            <person name="Bluhm B."/>
            <person name="Cannon C."/>
            <person name="Castanera R."/>
            <person name="Culley D."/>
            <person name="Daum C."/>
            <person name="Ezra D."/>
            <person name="Gonzalez J."/>
            <person name="Henrissat B."/>
            <person name="Kuo A."/>
            <person name="Liang C."/>
            <person name="Lipzen A."/>
            <person name="Lutzoni F."/>
            <person name="Magnuson J."/>
            <person name="Mondo S."/>
            <person name="Nolan M."/>
            <person name="Ohm R."/>
            <person name="Pangilinan J."/>
            <person name="Park H.-J."/>
            <person name="Ramirez L."/>
            <person name="Alfaro M."/>
            <person name="Sun H."/>
            <person name="Tritt A."/>
            <person name="Yoshinaga Y."/>
            <person name="Zwiers L.-H."/>
            <person name="Turgeon B."/>
            <person name="Goodwin S."/>
            <person name="Spatafora J."/>
            <person name="Crous P."/>
            <person name="Grigoriev I."/>
        </authorList>
    </citation>
    <scope>NUCLEOTIDE SEQUENCE</scope>
    <source>
        <strain evidence="3 5">CBS 304.34</strain>
    </source>
</reference>
<dbReference type="PANTHER" id="PTHR33112:SF8">
    <property type="entry name" value="HETEROKARYON INCOMPATIBILITY DOMAIN-CONTAINING PROTEIN"/>
    <property type="match status" value="1"/>
</dbReference>
<feature type="signal peptide" evidence="1">
    <location>
        <begin position="1"/>
        <end position="16"/>
    </location>
</feature>
<dbReference type="RefSeq" id="XP_033573782.1">
    <property type="nucleotide sequence ID" value="XM_033726623.1"/>
</dbReference>
<dbReference type="AlphaFoldDB" id="A0A6A6YE31"/>
<reference evidence="5" key="3">
    <citation type="submission" date="2025-04" db="UniProtKB">
        <authorList>
            <consortium name="RefSeq"/>
        </authorList>
    </citation>
    <scope>IDENTIFICATION</scope>
    <source>
        <strain evidence="5">CBS 304.34</strain>
    </source>
</reference>
<name>A0A6A6YE31_9PEZI</name>
<dbReference type="EMBL" id="MU003706">
    <property type="protein sequence ID" value="KAF2806818.1"/>
    <property type="molecule type" value="Genomic_DNA"/>
</dbReference>
<dbReference type="GeneID" id="54467516"/>
<keyword evidence="1" id="KW-0732">Signal</keyword>
<evidence type="ECO:0000259" key="2">
    <source>
        <dbReference type="Pfam" id="PF06985"/>
    </source>
</evidence>
<sequence length="441" mass="48752">MIVSLFISTPAICCSAYSAKTSVCLDWKTESALMSSVYGGSTINIAASSAVDSSQGCFMKPPNFSRGLRARITDGGRERMQDFRSSEVYDLSTFQTHLGSRAWALQEKMLPPRTTHFGDRGAFQECRTNVASEYLPDGFPKQLVSPLVRRKGKFEWLWHQLVPLYSAANLTFGKDKLPALSGVARLGFNETGDQYLAGMWRRQIEEQLCWRRWRPKTTLKRPPWRAPSWSWASIDGRVSWRSVEQSSSLENAYAHALDASTTLYGHDPFGQVSSGVVCLACSIVATGFLVSSKTPNNSEGEAGAIVVLRTGNEEQEFPIQKDCLDDFDEENKVPVHLVPILGGTTGMGTYPEVGEVIDELVIQGVVLRGTSVTKGEFSRIGSFNFYKDKMSGIAPEEGDVEFYEPFLKVLKEHGTAAAEAACAEIISNSEHPQERYVIIIV</sequence>
<dbReference type="PANTHER" id="PTHR33112">
    <property type="entry name" value="DOMAIN PROTEIN, PUTATIVE-RELATED"/>
    <property type="match status" value="1"/>
</dbReference>
<reference evidence="5" key="2">
    <citation type="submission" date="2020-04" db="EMBL/GenBank/DDBJ databases">
        <authorList>
            <consortium name="NCBI Genome Project"/>
        </authorList>
    </citation>
    <scope>NUCLEOTIDE SEQUENCE</scope>
    <source>
        <strain evidence="5">CBS 304.34</strain>
    </source>
</reference>
<evidence type="ECO:0000256" key="1">
    <source>
        <dbReference type="SAM" id="SignalP"/>
    </source>
</evidence>
<evidence type="ECO:0000313" key="3">
    <source>
        <dbReference type="EMBL" id="KAF2806818.1"/>
    </source>
</evidence>
<dbReference type="Pfam" id="PF06985">
    <property type="entry name" value="HET"/>
    <property type="match status" value="1"/>
</dbReference>
<evidence type="ECO:0000313" key="4">
    <source>
        <dbReference type="Proteomes" id="UP000504636"/>
    </source>
</evidence>
<protein>
    <recommendedName>
        <fullName evidence="2">Heterokaryon incompatibility domain-containing protein</fullName>
    </recommendedName>
</protein>